<dbReference type="Proteomes" id="UP000198725">
    <property type="component" value="Unassembled WGS sequence"/>
</dbReference>
<evidence type="ECO:0000256" key="2">
    <source>
        <dbReference type="SAM" id="Phobius"/>
    </source>
</evidence>
<accession>A0A1I4GK42</accession>
<protein>
    <submittedName>
        <fullName evidence="3">Uncharacterized protein</fullName>
    </submittedName>
</protein>
<dbReference type="AlphaFoldDB" id="A0A1I4GK42"/>
<feature type="transmembrane region" description="Helical" evidence="2">
    <location>
        <begin position="21"/>
        <end position="39"/>
    </location>
</feature>
<sequence length="205" mass="22366">MTNYLSGEFILDRYPNGGLAVLLRTLWITFILYFIAIAIRSRVAPYATWEPSITVARQLISSTIPWFGAIFAGVYAALYARFASQWSYLANLYNQIMCAQVQCDASGTTSGEAMALWQAGFIEDAEALHLARKPMFASVIVSMLGKDAVRNAYKQYTPGGSARLDALEASVKAVVSKAAQQFVDASGDGAPNMSSKRTREKPRAA</sequence>
<name>A0A1I4GK42_9GAMM</name>
<feature type="transmembrane region" description="Helical" evidence="2">
    <location>
        <begin position="59"/>
        <end position="80"/>
    </location>
</feature>
<keyword evidence="2" id="KW-0472">Membrane</keyword>
<keyword evidence="2" id="KW-0812">Transmembrane</keyword>
<feature type="compositionally biased region" description="Basic residues" evidence="1">
    <location>
        <begin position="196"/>
        <end position="205"/>
    </location>
</feature>
<reference evidence="4" key="1">
    <citation type="submission" date="2016-10" db="EMBL/GenBank/DDBJ databases">
        <authorList>
            <person name="Varghese N."/>
            <person name="Submissions S."/>
        </authorList>
    </citation>
    <scope>NUCLEOTIDE SEQUENCE [LARGE SCALE GENOMIC DNA]</scope>
    <source>
        <strain evidence="4">MO64</strain>
    </source>
</reference>
<keyword evidence="2" id="KW-1133">Transmembrane helix</keyword>
<proteinExistence type="predicted"/>
<evidence type="ECO:0000313" key="4">
    <source>
        <dbReference type="Proteomes" id="UP000198725"/>
    </source>
</evidence>
<organism evidence="3 4">
    <name type="scientific">Rhodanobacter glycinis</name>
    <dbReference type="NCBI Taxonomy" id="582702"/>
    <lineage>
        <taxon>Bacteria</taxon>
        <taxon>Pseudomonadati</taxon>
        <taxon>Pseudomonadota</taxon>
        <taxon>Gammaproteobacteria</taxon>
        <taxon>Lysobacterales</taxon>
        <taxon>Rhodanobacteraceae</taxon>
        <taxon>Rhodanobacter</taxon>
    </lineage>
</organism>
<evidence type="ECO:0000256" key="1">
    <source>
        <dbReference type="SAM" id="MobiDB-lite"/>
    </source>
</evidence>
<dbReference type="EMBL" id="FOSR01000026">
    <property type="protein sequence ID" value="SFL29496.1"/>
    <property type="molecule type" value="Genomic_DNA"/>
</dbReference>
<gene>
    <name evidence="3" type="ORF">SAMN05192579_1266</name>
</gene>
<feature type="region of interest" description="Disordered" evidence="1">
    <location>
        <begin position="185"/>
        <end position="205"/>
    </location>
</feature>
<dbReference type="RefSeq" id="WP_139201793.1">
    <property type="nucleotide sequence ID" value="NZ_FOSR01000026.1"/>
</dbReference>
<keyword evidence="4" id="KW-1185">Reference proteome</keyword>
<evidence type="ECO:0000313" key="3">
    <source>
        <dbReference type="EMBL" id="SFL29496.1"/>
    </source>
</evidence>